<reference evidence="2 3" key="1">
    <citation type="submission" date="2020-06" db="EMBL/GenBank/DDBJ databases">
        <title>Schlegella sp. ID0723 isolated from air conditioner.</title>
        <authorList>
            <person name="Kim D.Y."/>
            <person name="Kim D.-U."/>
        </authorList>
    </citation>
    <scope>NUCLEOTIDE SEQUENCE [LARGE SCALE GENOMIC DNA]</scope>
    <source>
        <strain evidence="2 3">ID0723</strain>
    </source>
</reference>
<evidence type="ECO:0000313" key="2">
    <source>
        <dbReference type="EMBL" id="NUZ04648.1"/>
    </source>
</evidence>
<proteinExistence type="predicted"/>
<sequence>MSLRHVVSVAVVACAFAAPGHAQDAVKGLLDKASDSALDKLSKPGAFSADAAIRIAMPGVGKNLGGLMKLTDKAGLTNDISASLNRAAEQAAAEAKPIFRSAIDKMSLQDLGQIATGGKTAATEYLKKSSSGDIIRKLTPLVHSALEKSGVFKQTQTLSSVGYDEKKITDYVSQKTSDGIFTYMGREEEKARGNPLGTGKAILKGLGG</sequence>
<dbReference type="Pfam" id="PF13852">
    <property type="entry name" value="DUF4197"/>
    <property type="match status" value="1"/>
</dbReference>
<name>A0A7Y6NK37_9BURK</name>
<keyword evidence="1" id="KW-0732">Signal</keyword>
<keyword evidence="3" id="KW-1185">Reference proteome</keyword>
<evidence type="ECO:0000313" key="3">
    <source>
        <dbReference type="Proteomes" id="UP000529637"/>
    </source>
</evidence>
<dbReference type="RefSeq" id="WP_176065751.1">
    <property type="nucleotide sequence ID" value="NZ_JABWMJ010000001.1"/>
</dbReference>
<dbReference type="AlphaFoldDB" id="A0A7Y6NK37"/>
<dbReference type="EMBL" id="JABWMJ010000001">
    <property type="protein sequence ID" value="NUZ04648.1"/>
    <property type="molecule type" value="Genomic_DNA"/>
</dbReference>
<feature type="chain" id="PRO_5031434369" evidence="1">
    <location>
        <begin position="23"/>
        <end position="208"/>
    </location>
</feature>
<protein>
    <submittedName>
        <fullName evidence="2">DUF4197 domain-containing protein</fullName>
    </submittedName>
</protein>
<comment type="caution">
    <text evidence="2">The sequence shown here is derived from an EMBL/GenBank/DDBJ whole genome shotgun (WGS) entry which is preliminary data.</text>
</comment>
<gene>
    <name evidence="2" type="ORF">HQN59_02630</name>
</gene>
<dbReference type="InterPro" id="IPR025245">
    <property type="entry name" value="DUF4197"/>
</dbReference>
<organism evidence="2 3">
    <name type="scientific">Piscinibacter koreensis</name>
    <dbReference type="NCBI Taxonomy" id="2742824"/>
    <lineage>
        <taxon>Bacteria</taxon>
        <taxon>Pseudomonadati</taxon>
        <taxon>Pseudomonadota</taxon>
        <taxon>Betaproteobacteria</taxon>
        <taxon>Burkholderiales</taxon>
        <taxon>Sphaerotilaceae</taxon>
        <taxon>Piscinibacter</taxon>
    </lineage>
</organism>
<feature type="signal peptide" evidence="1">
    <location>
        <begin position="1"/>
        <end position="22"/>
    </location>
</feature>
<dbReference type="Proteomes" id="UP000529637">
    <property type="component" value="Unassembled WGS sequence"/>
</dbReference>
<accession>A0A7Y6NK37</accession>
<evidence type="ECO:0000256" key="1">
    <source>
        <dbReference type="SAM" id="SignalP"/>
    </source>
</evidence>